<name>A0ABY7WP23_9SPHI</name>
<accession>A0ABY7WP23</accession>
<sequence length="124" mass="14029">MIGKRAMKYVTILLFAGSLTLSACSSVSQFSKFSSTSISIGTAKDSVLSTFGKPIKSEFWINDSTGFYEEKLYYKETFAGQAFEQPYTITNILFFVDGKLKSLTQGQETRLRQYPQRKTDKKDD</sequence>
<dbReference type="EMBL" id="CP117880">
    <property type="protein sequence ID" value="WDF70168.1"/>
    <property type="molecule type" value="Genomic_DNA"/>
</dbReference>
<dbReference type="PROSITE" id="PS51257">
    <property type="entry name" value="PROKAR_LIPOPROTEIN"/>
    <property type="match status" value="1"/>
</dbReference>
<feature type="signal peptide" evidence="1">
    <location>
        <begin position="1"/>
        <end position="23"/>
    </location>
</feature>
<organism evidence="2 3">
    <name type="scientific">Sphingobacterium oryzagri</name>
    <dbReference type="NCBI Taxonomy" id="3025669"/>
    <lineage>
        <taxon>Bacteria</taxon>
        <taxon>Pseudomonadati</taxon>
        <taxon>Bacteroidota</taxon>
        <taxon>Sphingobacteriia</taxon>
        <taxon>Sphingobacteriales</taxon>
        <taxon>Sphingobacteriaceae</taxon>
        <taxon>Sphingobacterium</taxon>
    </lineage>
</organism>
<protein>
    <submittedName>
        <fullName evidence="2">Uncharacterized protein</fullName>
    </submittedName>
</protein>
<gene>
    <name evidence="2" type="ORF">PQ465_07260</name>
</gene>
<dbReference type="Proteomes" id="UP001221558">
    <property type="component" value="Chromosome"/>
</dbReference>
<evidence type="ECO:0000256" key="1">
    <source>
        <dbReference type="SAM" id="SignalP"/>
    </source>
</evidence>
<dbReference type="RefSeq" id="WP_274268877.1">
    <property type="nucleotide sequence ID" value="NZ_CP117880.1"/>
</dbReference>
<evidence type="ECO:0000313" key="3">
    <source>
        <dbReference type="Proteomes" id="UP001221558"/>
    </source>
</evidence>
<keyword evidence="3" id="KW-1185">Reference proteome</keyword>
<keyword evidence="1" id="KW-0732">Signal</keyword>
<proteinExistence type="predicted"/>
<feature type="chain" id="PRO_5047430700" evidence="1">
    <location>
        <begin position="24"/>
        <end position="124"/>
    </location>
</feature>
<reference evidence="2 3" key="1">
    <citation type="submission" date="2023-02" db="EMBL/GenBank/DDBJ databases">
        <title>Genome sequence of Sphingobacterium sp. KACC 22765.</title>
        <authorList>
            <person name="Kim S."/>
            <person name="Heo J."/>
            <person name="Kwon S.-W."/>
        </authorList>
    </citation>
    <scope>NUCLEOTIDE SEQUENCE [LARGE SCALE GENOMIC DNA]</scope>
    <source>
        <strain evidence="2 3">KACC 22765</strain>
    </source>
</reference>
<evidence type="ECO:0000313" key="2">
    <source>
        <dbReference type="EMBL" id="WDF70168.1"/>
    </source>
</evidence>